<dbReference type="EMBL" id="JBFNQN010000002">
    <property type="protein sequence ID" value="MEW9263684.1"/>
    <property type="molecule type" value="Genomic_DNA"/>
</dbReference>
<accession>A0ABV3P247</accession>
<evidence type="ECO:0000313" key="2">
    <source>
        <dbReference type="EMBL" id="MEW9263684.1"/>
    </source>
</evidence>
<evidence type="ECO:0000313" key="3">
    <source>
        <dbReference type="Proteomes" id="UP001555826"/>
    </source>
</evidence>
<dbReference type="RefSeq" id="WP_367636287.1">
    <property type="nucleotide sequence ID" value="NZ_JBFNQN010000002.1"/>
</dbReference>
<name>A0ABV3P247_9ACTN</name>
<keyword evidence="1" id="KW-1133">Transmembrane helix</keyword>
<keyword evidence="3" id="KW-1185">Reference proteome</keyword>
<comment type="caution">
    <text evidence="2">The sequence shown here is derived from an EMBL/GenBank/DDBJ whole genome shotgun (WGS) entry which is preliminary data.</text>
</comment>
<keyword evidence="1" id="KW-0812">Transmembrane</keyword>
<organism evidence="2 3">
    <name type="scientific">Kineococcus endophyticus</name>
    <dbReference type="NCBI Taxonomy" id="1181883"/>
    <lineage>
        <taxon>Bacteria</taxon>
        <taxon>Bacillati</taxon>
        <taxon>Actinomycetota</taxon>
        <taxon>Actinomycetes</taxon>
        <taxon>Kineosporiales</taxon>
        <taxon>Kineosporiaceae</taxon>
        <taxon>Kineococcus</taxon>
    </lineage>
</organism>
<gene>
    <name evidence="2" type="ORF">AB1207_02900</name>
</gene>
<proteinExistence type="predicted"/>
<sequence length="191" mass="19731">MRRSPWWGRAAVLAAVSPLSASVVVVVGTFASDRTVRSTGGLPEPTVLHWQDRWATVVLLAPQYGDPVDLASLTALGCLALAIATSADRVLPALGDVRRTLPWLSAAAAVWAVATAAATVGFELVPGTAGADGGAGGVSFRHVTLGWTGGLLTTSDVLLPVAVAVVVHLWCRRPGSHQRVGEDAGQRARAE</sequence>
<evidence type="ECO:0000256" key="1">
    <source>
        <dbReference type="SAM" id="Phobius"/>
    </source>
</evidence>
<dbReference type="Proteomes" id="UP001555826">
    <property type="component" value="Unassembled WGS sequence"/>
</dbReference>
<reference evidence="2 3" key="1">
    <citation type="submission" date="2024-07" db="EMBL/GenBank/DDBJ databases">
        <authorList>
            <person name="Thanompreechachai J."/>
            <person name="Duangmal K."/>
        </authorList>
    </citation>
    <scope>NUCLEOTIDE SEQUENCE [LARGE SCALE GENOMIC DNA]</scope>
    <source>
        <strain evidence="2 3">KCTC 19886</strain>
    </source>
</reference>
<feature type="transmembrane region" description="Helical" evidence="1">
    <location>
        <begin position="145"/>
        <end position="170"/>
    </location>
</feature>
<protein>
    <submittedName>
        <fullName evidence="2">Uncharacterized protein</fullName>
    </submittedName>
</protein>
<keyword evidence="1" id="KW-0472">Membrane</keyword>
<feature type="transmembrane region" description="Helical" evidence="1">
    <location>
        <begin position="103"/>
        <end position="125"/>
    </location>
</feature>